<dbReference type="HAMAP" id="MF_00418">
    <property type="entry name" value="DapA"/>
    <property type="match status" value="1"/>
</dbReference>
<dbReference type="SMART" id="SM01130">
    <property type="entry name" value="DHDPS"/>
    <property type="match status" value="1"/>
</dbReference>
<evidence type="ECO:0000256" key="7">
    <source>
        <dbReference type="ARBA" id="ARBA00022915"/>
    </source>
</evidence>
<evidence type="ECO:0000256" key="12">
    <source>
        <dbReference type="HAMAP-Rule" id="MF_00418"/>
    </source>
</evidence>
<dbReference type="Proteomes" id="UP001172082">
    <property type="component" value="Unassembled WGS sequence"/>
</dbReference>
<keyword evidence="6 12" id="KW-0028">Amino-acid biosynthesis</keyword>
<evidence type="ECO:0000313" key="14">
    <source>
        <dbReference type="EMBL" id="MDN5200467.1"/>
    </source>
</evidence>
<feature type="binding site" evidence="12">
    <location>
        <position position="206"/>
    </location>
    <ligand>
        <name>pyruvate</name>
        <dbReference type="ChEBI" id="CHEBI:15361"/>
    </ligand>
</feature>
<keyword evidence="10 12" id="KW-0704">Schiff base</keyword>
<dbReference type="PANTHER" id="PTHR12128:SF66">
    <property type="entry name" value="4-HYDROXY-2-OXOGLUTARATE ALDOLASE, MITOCHONDRIAL"/>
    <property type="match status" value="1"/>
</dbReference>
<evidence type="ECO:0000256" key="5">
    <source>
        <dbReference type="ARBA" id="ARBA00022490"/>
    </source>
</evidence>
<evidence type="ECO:0000256" key="2">
    <source>
        <dbReference type="ARBA" id="ARBA00005120"/>
    </source>
</evidence>
<evidence type="ECO:0000256" key="8">
    <source>
        <dbReference type="ARBA" id="ARBA00023154"/>
    </source>
</evidence>
<feature type="active site" description="Proton donor/acceptor" evidence="12">
    <location>
        <position position="136"/>
    </location>
</feature>
<dbReference type="PANTHER" id="PTHR12128">
    <property type="entry name" value="DIHYDRODIPICOLINATE SYNTHASE"/>
    <property type="match status" value="1"/>
</dbReference>
<accession>A0ABT8KIC9</accession>
<dbReference type="PRINTS" id="PR00146">
    <property type="entry name" value="DHPICSNTHASE"/>
</dbReference>
<evidence type="ECO:0000313" key="15">
    <source>
        <dbReference type="Proteomes" id="UP001172082"/>
    </source>
</evidence>
<dbReference type="Pfam" id="PF00701">
    <property type="entry name" value="DHDPS"/>
    <property type="match status" value="1"/>
</dbReference>
<feature type="active site" description="Schiff-base intermediate with substrate" evidence="12">
    <location>
        <position position="164"/>
    </location>
</feature>
<evidence type="ECO:0000256" key="9">
    <source>
        <dbReference type="ARBA" id="ARBA00023239"/>
    </source>
</evidence>
<proteinExistence type="inferred from homology"/>
<comment type="pathway">
    <text evidence="2 12">Amino-acid biosynthesis; L-lysine biosynthesis via DAP pathway; (S)-tetrahydrodipicolinate from L-aspartate: step 3/4.</text>
</comment>
<evidence type="ECO:0000256" key="3">
    <source>
        <dbReference type="ARBA" id="ARBA00007592"/>
    </source>
</evidence>
<keyword evidence="9 12" id="KW-0456">Lyase</keyword>
<comment type="similarity">
    <text evidence="3 12 13">Belongs to the DapA family.</text>
</comment>
<keyword evidence="8 12" id="KW-0457">Lysine biosynthesis</keyword>
<dbReference type="GO" id="GO:0008840">
    <property type="term" value="F:4-hydroxy-tetrahydrodipicolinate synthase activity"/>
    <property type="evidence" value="ECO:0007669"/>
    <property type="project" value="UniProtKB-EC"/>
</dbReference>
<feature type="site" description="Part of a proton relay during catalysis" evidence="12">
    <location>
        <position position="47"/>
    </location>
</feature>
<name>A0ABT8KIC9_9BACT</name>
<comment type="subcellular location">
    <subcellularLocation>
        <location evidence="12">Cytoplasm</location>
    </subcellularLocation>
</comment>
<comment type="caution">
    <text evidence="12">Was originally thought to be a dihydrodipicolinate synthase (DHDPS), catalyzing the condensation of (S)-aspartate-beta-semialdehyde [(S)-ASA] and pyruvate to dihydrodipicolinate (DHDP). However, it was shown in E.coli that the product of the enzymatic reaction is not dihydrodipicolinate but in fact (4S)-4-hydroxy-2,3,4,5-tetrahydro-(2S)-dipicolinic acid (HTPA), and that the consecutive dehydration reaction leading to DHDP is not spontaneous but catalyzed by DapB.</text>
</comment>
<dbReference type="InterPro" id="IPR013785">
    <property type="entry name" value="Aldolase_TIM"/>
</dbReference>
<feature type="site" description="Part of a proton relay during catalysis" evidence="12">
    <location>
        <position position="110"/>
    </location>
</feature>
<dbReference type="RefSeq" id="WP_346750490.1">
    <property type="nucleotide sequence ID" value="NZ_JAUJEA010000001.1"/>
</dbReference>
<gene>
    <name evidence="12 14" type="primary">dapA</name>
    <name evidence="14" type="ORF">QQ008_03820</name>
</gene>
<feature type="binding site" evidence="12">
    <location>
        <position position="48"/>
    </location>
    <ligand>
        <name>pyruvate</name>
        <dbReference type="ChEBI" id="CHEBI:15361"/>
    </ligand>
</feature>
<dbReference type="SUPFAM" id="SSF51569">
    <property type="entry name" value="Aldolase"/>
    <property type="match status" value="1"/>
</dbReference>
<evidence type="ECO:0000256" key="6">
    <source>
        <dbReference type="ARBA" id="ARBA00022605"/>
    </source>
</evidence>
<protein>
    <recommendedName>
        <fullName evidence="4 12">4-hydroxy-tetrahydrodipicolinate synthase</fullName>
        <shortName evidence="12">HTPA synthase</shortName>
        <ecNumber evidence="4 12">4.3.3.7</ecNumber>
    </recommendedName>
</protein>
<evidence type="ECO:0000256" key="10">
    <source>
        <dbReference type="ARBA" id="ARBA00023270"/>
    </source>
</evidence>
<evidence type="ECO:0000256" key="11">
    <source>
        <dbReference type="ARBA" id="ARBA00047836"/>
    </source>
</evidence>
<organism evidence="14 15">
    <name type="scientific">Splendidivirga corallicola</name>
    <dbReference type="NCBI Taxonomy" id="3051826"/>
    <lineage>
        <taxon>Bacteria</taxon>
        <taxon>Pseudomonadati</taxon>
        <taxon>Bacteroidota</taxon>
        <taxon>Cytophagia</taxon>
        <taxon>Cytophagales</taxon>
        <taxon>Splendidivirgaceae</taxon>
        <taxon>Splendidivirga</taxon>
    </lineage>
</organism>
<comment type="caution">
    <text evidence="14">The sequence shown here is derived from an EMBL/GenBank/DDBJ whole genome shotgun (WGS) entry which is preliminary data.</text>
</comment>
<dbReference type="Gene3D" id="3.20.20.70">
    <property type="entry name" value="Aldolase class I"/>
    <property type="match status" value="1"/>
</dbReference>
<evidence type="ECO:0000256" key="4">
    <source>
        <dbReference type="ARBA" id="ARBA00012086"/>
    </source>
</evidence>
<keyword evidence="15" id="KW-1185">Reference proteome</keyword>
<dbReference type="NCBIfam" id="TIGR00674">
    <property type="entry name" value="dapA"/>
    <property type="match status" value="1"/>
</dbReference>
<evidence type="ECO:0000256" key="13">
    <source>
        <dbReference type="PIRNR" id="PIRNR001365"/>
    </source>
</evidence>
<dbReference type="InterPro" id="IPR002220">
    <property type="entry name" value="DapA-like"/>
</dbReference>
<comment type="catalytic activity">
    <reaction evidence="11 12">
        <text>L-aspartate 4-semialdehyde + pyruvate = (2S,4S)-4-hydroxy-2,3,4,5-tetrahydrodipicolinate + H2O + H(+)</text>
        <dbReference type="Rhea" id="RHEA:34171"/>
        <dbReference type="ChEBI" id="CHEBI:15361"/>
        <dbReference type="ChEBI" id="CHEBI:15377"/>
        <dbReference type="ChEBI" id="CHEBI:15378"/>
        <dbReference type="ChEBI" id="CHEBI:67139"/>
        <dbReference type="ChEBI" id="CHEBI:537519"/>
        <dbReference type="EC" id="4.3.3.7"/>
    </reaction>
</comment>
<reference evidence="14" key="1">
    <citation type="submission" date="2023-06" db="EMBL/GenBank/DDBJ databases">
        <title>Genomic of Parafulvivirga corallium.</title>
        <authorList>
            <person name="Wang G."/>
        </authorList>
    </citation>
    <scope>NUCLEOTIDE SEQUENCE</scope>
    <source>
        <strain evidence="14">BMA10</strain>
    </source>
</reference>
<dbReference type="InterPro" id="IPR005263">
    <property type="entry name" value="DapA"/>
</dbReference>
<dbReference type="EC" id="4.3.3.7" evidence="4 12"/>
<dbReference type="EMBL" id="JAUJEA010000001">
    <property type="protein sequence ID" value="MDN5200467.1"/>
    <property type="molecule type" value="Genomic_DNA"/>
</dbReference>
<evidence type="ECO:0000256" key="1">
    <source>
        <dbReference type="ARBA" id="ARBA00003294"/>
    </source>
</evidence>
<comment type="function">
    <text evidence="1 12">Catalyzes the condensation of (S)-aspartate-beta-semialdehyde [(S)-ASA] and pyruvate to 4-hydroxy-tetrahydrodipicolinate (HTPA).</text>
</comment>
<dbReference type="CDD" id="cd00950">
    <property type="entry name" value="DHDPS"/>
    <property type="match status" value="1"/>
</dbReference>
<keyword evidence="7 12" id="KW-0220">Diaminopimelate biosynthesis</keyword>
<comment type="subunit">
    <text evidence="12">Homotetramer; dimer of dimers.</text>
</comment>
<keyword evidence="5 12" id="KW-0963">Cytoplasm</keyword>
<dbReference type="PIRSF" id="PIRSF001365">
    <property type="entry name" value="DHDPS"/>
    <property type="match status" value="1"/>
</dbReference>
<sequence length="299" mass="32949">MLEKFKGTGVALVTPFDSTLKIDYSSLQKLLAYTASNGVDYYVVQGTTGESPTTSANEKKAILEFIKENNRYNLPIVYGIGGNNTNQVLDTIKETDLSGVDALLSVAPYYNKPAQAGYIKHYAAIADASPVPVMLYNVPGRTGSNIEASTTIELAKHPNIIATKEASGDMVQCMQIMHEKPDDFLLISGDDMLTVPIMSMGGSGIISVLANAFPHIFHKMVRHCFEGDFKEATKNACNLLEINPLMYKESNPTGVKQVLKEFGICENYLRLPLERASQDLEKDIKKALKEMDLKEVERI</sequence>